<evidence type="ECO:0000256" key="4">
    <source>
        <dbReference type="ARBA" id="ARBA00022989"/>
    </source>
</evidence>
<evidence type="ECO:0000256" key="5">
    <source>
        <dbReference type="ARBA" id="ARBA00023136"/>
    </source>
</evidence>
<protein>
    <submittedName>
        <fullName evidence="7">Solute carrier family 23 member 2</fullName>
    </submittedName>
</protein>
<feature type="transmembrane region" description="Helical" evidence="6">
    <location>
        <begin position="493"/>
        <end position="516"/>
    </location>
</feature>
<dbReference type="STRING" id="6573.A0A210QSR2"/>
<dbReference type="Pfam" id="PF00860">
    <property type="entry name" value="Xan_ur_permease"/>
    <property type="match status" value="1"/>
</dbReference>
<feature type="transmembrane region" description="Helical" evidence="6">
    <location>
        <begin position="252"/>
        <end position="270"/>
    </location>
</feature>
<dbReference type="InterPro" id="IPR006043">
    <property type="entry name" value="NCS2"/>
</dbReference>
<keyword evidence="3 6" id="KW-0812">Transmembrane</keyword>
<sequence length="642" mass="70939">MENMEAKTEDFIPPSENIYDNGFDMKPDSGKVYLKVNGKEENYVNGKEDNYVNGKLCDTEDNAEHQVKIEVEKRTLFYRVSESPPIHLSFLFALQQSVVSIPKCLFIVALIAELTCARDVEYFKAQMFSTTVFLAGICTFCQCTFGVRLPVYQGPMSQYVLPLMALKALPDWQCPSIYTYYQGDDANGTIGNMSLMNISTGIIDSEQPSYEDVHVLPKIRLFQGSLLLAGFIHMLIGLTGVLGYLMRYVGPITVVPTLLLVSIKYASVLVKFCESSWIVSFATLCPCIILAMYLDGKKMPIPVWRPGKGFEIIHYPLHQVLSILIGIAIGWSIAGILTVTNFLSADKDSVEFYSRTDTRQHVIASAPWFYVPYPGQFGPCSFSGGIFITFLVPTIVSVIDSIADYYACARTVKVPPPPAHAINRGIALEGLFSSVAGLFGAGHATTTYGGNIGIIGMTKVASRRVFQVFGAQMVFVAIIGKFTAFFVTVPYAVLGATNIIGGGAFIGLVFSNLCYVDIKSTRNMTIIGIAIMLGLMIPIWSEENIHVFDTGIQELTNTVRILMTSPNFAGMVIACFLDNTVPGTMKERGMIAWLAGGDEEDISEQDYEEGVELYEIPALTKILRQFRISKYIPIFPTFRKMD</sequence>
<evidence type="ECO:0000313" key="8">
    <source>
        <dbReference type="Proteomes" id="UP000242188"/>
    </source>
</evidence>
<accession>A0A210QSR2</accession>
<keyword evidence="8" id="KW-1185">Reference proteome</keyword>
<name>A0A210QSR2_MIZYE</name>
<dbReference type="GO" id="GO:0022857">
    <property type="term" value="F:transmembrane transporter activity"/>
    <property type="evidence" value="ECO:0007669"/>
    <property type="project" value="InterPro"/>
</dbReference>
<dbReference type="Proteomes" id="UP000242188">
    <property type="component" value="Unassembled WGS sequence"/>
</dbReference>
<proteinExistence type="inferred from homology"/>
<feature type="transmembrane region" description="Helical" evidence="6">
    <location>
        <begin position="561"/>
        <end position="581"/>
    </location>
</feature>
<comment type="caution">
    <text evidence="7">The sequence shown here is derived from an EMBL/GenBank/DDBJ whole genome shotgun (WGS) entry which is preliminary data.</text>
</comment>
<feature type="transmembrane region" description="Helical" evidence="6">
    <location>
        <begin position="226"/>
        <end position="246"/>
    </location>
</feature>
<dbReference type="AlphaFoldDB" id="A0A210QSR2"/>
<evidence type="ECO:0000256" key="6">
    <source>
        <dbReference type="SAM" id="Phobius"/>
    </source>
</evidence>
<reference evidence="7 8" key="1">
    <citation type="journal article" date="2017" name="Nat. Ecol. Evol.">
        <title>Scallop genome provides insights into evolution of bilaterian karyotype and development.</title>
        <authorList>
            <person name="Wang S."/>
            <person name="Zhang J."/>
            <person name="Jiao W."/>
            <person name="Li J."/>
            <person name="Xun X."/>
            <person name="Sun Y."/>
            <person name="Guo X."/>
            <person name="Huan P."/>
            <person name="Dong B."/>
            <person name="Zhang L."/>
            <person name="Hu X."/>
            <person name="Sun X."/>
            <person name="Wang J."/>
            <person name="Zhao C."/>
            <person name="Wang Y."/>
            <person name="Wang D."/>
            <person name="Huang X."/>
            <person name="Wang R."/>
            <person name="Lv J."/>
            <person name="Li Y."/>
            <person name="Zhang Z."/>
            <person name="Liu B."/>
            <person name="Lu W."/>
            <person name="Hui Y."/>
            <person name="Liang J."/>
            <person name="Zhou Z."/>
            <person name="Hou R."/>
            <person name="Li X."/>
            <person name="Liu Y."/>
            <person name="Li H."/>
            <person name="Ning X."/>
            <person name="Lin Y."/>
            <person name="Zhao L."/>
            <person name="Xing Q."/>
            <person name="Dou J."/>
            <person name="Li Y."/>
            <person name="Mao J."/>
            <person name="Guo H."/>
            <person name="Dou H."/>
            <person name="Li T."/>
            <person name="Mu C."/>
            <person name="Jiang W."/>
            <person name="Fu Q."/>
            <person name="Fu X."/>
            <person name="Miao Y."/>
            <person name="Liu J."/>
            <person name="Yu Q."/>
            <person name="Li R."/>
            <person name="Liao H."/>
            <person name="Li X."/>
            <person name="Kong Y."/>
            <person name="Jiang Z."/>
            <person name="Chourrout D."/>
            <person name="Li R."/>
            <person name="Bao Z."/>
        </authorList>
    </citation>
    <scope>NUCLEOTIDE SEQUENCE [LARGE SCALE GENOMIC DNA]</scope>
    <source>
        <strain evidence="7 8">PY_sf001</strain>
    </source>
</reference>
<feature type="transmembrane region" description="Helical" evidence="6">
    <location>
        <begin position="465"/>
        <end position="487"/>
    </location>
</feature>
<evidence type="ECO:0000256" key="2">
    <source>
        <dbReference type="ARBA" id="ARBA00008821"/>
    </source>
</evidence>
<feature type="transmembrane region" description="Helical" evidence="6">
    <location>
        <begin position="277"/>
        <end position="294"/>
    </location>
</feature>
<gene>
    <name evidence="7" type="ORF">KP79_PYT17439</name>
</gene>
<comment type="similarity">
    <text evidence="2">Belongs to the nucleobase:cation symporter-2 (NCS2) (TC 2.A.40) family.</text>
</comment>
<evidence type="ECO:0000256" key="3">
    <source>
        <dbReference type="ARBA" id="ARBA00022692"/>
    </source>
</evidence>
<dbReference type="PANTHER" id="PTHR11119">
    <property type="entry name" value="XANTHINE-URACIL / VITAMIN C PERMEASE FAMILY MEMBER"/>
    <property type="match status" value="1"/>
</dbReference>
<dbReference type="GO" id="GO:0016020">
    <property type="term" value="C:membrane"/>
    <property type="evidence" value="ECO:0007669"/>
    <property type="project" value="UniProtKB-SubCell"/>
</dbReference>
<comment type="subcellular location">
    <subcellularLocation>
        <location evidence="1">Membrane</location>
        <topology evidence="1">Multi-pass membrane protein</topology>
    </subcellularLocation>
</comment>
<organism evidence="7 8">
    <name type="scientific">Mizuhopecten yessoensis</name>
    <name type="common">Japanese scallop</name>
    <name type="synonym">Patinopecten yessoensis</name>
    <dbReference type="NCBI Taxonomy" id="6573"/>
    <lineage>
        <taxon>Eukaryota</taxon>
        <taxon>Metazoa</taxon>
        <taxon>Spiralia</taxon>
        <taxon>Lophotrochozoa</taxon>
        <taxon>Mollusca</taxon>
        <taxon>Bivalvia</taxon>
        <taxon>Autobranchia</taxon>
        <taxon>Pteriomorphia</taxon>
        <taxon>Pectinida</taxon>
        <taxon>Pectinoidea</taxon>
        <taxon>Pectinidae</taxon>
        <taxon>Mizuhopecten</taxon>
    </lineage>
</organism>
<dbReference type="EMBL" id="NEDP02002060">
    <property type="protein sequence ID" value="OWF51774.1"/>
    <property type="molecule type" value="Genomic_DNA"/>
</dbReference>
<dbReference type="OrthoDB" id="1641903at2759"/>
<keyword evidence="5 6" id="KW-0472">Membrane</keyword>
<evidence type="ECO:0000313" key="7">
    <source>
        <dbReference type="EMBL" id="OWF51774.1"/>
    </source>
</evidence>
<feature type="transmembrane region" description="Helical" evidence="6">
    <location>
        <begin position="320"/>
        <end position="343"/>
    </location>
</feature>
<feature type="transmembrane region" description="Helical" evidence="6">
    <location>
        <begin position="523"/>
        <end position="541"/>
    </location>
</feature>
<keyword evidence="4 6" id="KW-1133">Transmembrane helix</keyword>
<evidence type="ECO:0000256" key="1">
    <source>
        <dbReference type="ARBA" id="ARBA00004141"/>
    </source>
</evidence>